<accession>A0A1G2PP46</accession>
<organism evidence="3 4">
    <name type="scientific">Terrybacteria sp. (strain RIFCSPHIGHO2_01_FULL_58_15)</name>
    <dbReference type="NCBI Taxonomy" id="1802363"/>
    <lineage>
        <taxon>Bacteria</taxon>
        <taxon>Candidatus Terryibacteriota</taxon>
    </lineage>
</organism>
<dbReference type="InterPro" id="IPR005182">
    <property type="entry name" value="YdbS-like_PH"/>
</dbReference>
<dbReference type="PANTHER" id="PTHR37938">
    <property type="entry name" value="BLL0215 PROTEIN"/>
    <property type="match status" value="1"/>
</dbReference>
<gene>
    <name evidence="3" type="ORF">A2682_03605</name>
</gene>
<dbReference type="Proteomes" id="UP000178690">
    <property type="component" value="Unassembled WGS sequence"/>
</dbReference>
<feature type="transmembrane region" description="Helical" evidence="1">
    <location>
        <begin position="18"/>
        <end position="41"/>
    </location>
</feature>
<keyword evidence="1" id="KW-0472">Membrane</keyword>
<evidence type="ECO:0000313" key="4">
    <source>
        <dbReference type="Proteomes" id="UP000178690"/>
    </source>
</evidence>
<keyword evidence="1" id="KW-0812">Transmembrane</keyword>
<evidence type="ECO:0000313" key="3">
    <source>
        <dbReference type="EMBL" id="OHA49392.1"/>
    </source>
</evidence>
<reference evidence="3 4" key="1">
    <citation type="journal article" date="2016" name="Nat. Commun.">
        <title>Thousands of microbial genomes shed light on interconnected biogeochemical processes in an aquifer system.</title>
        <authorList>
            <person name="Anantharaman K."/>
            <person name="Brown C.T."/>
            <person name="Hug L.A."/>
            <person name="Sharon I."/>
            <person name="Castelle C.J."/>
            <person name="Probst A.J."/>
            <person name="Thomas B.C."/>
            <person name="Singh A."/>
            <person name="Wilkins M.J."/>
            <person name="Karaoz U."/>
            <person name="Brodie E.L."/>
            <person name="Williams K.H."/>
            <person name="Hubbard S.S."/>
            <person name="Banfield J.F."/>
        </authorList>
    </citation>
    <scope>NUCLEOTIDE SEQUENCE [LARGE SCALE GENOMIC DNA]</scope>
    <source>
        <strain evidence="4">RIFCSPHIGHO2_01_FULL_58_15</strain>
    </source>
</reference>
<feature type="domain" description="YdbS-like PH" evidence="2">
    <location>
        <begin position="84"/>
        <end position="156"/>
    </location>
</feature>
<dbReference type="EMBL" id="MHST01000010">
    <property type="protein sequence ID" value="OHA49392.1"/>
    <property type="molecule type" value="Genomic_DNA"/>
</dbReference>
<dbReference type="STRING" id="1802363.A2682_03605"/>
<evidence type="ECO:0000256" key="1">
    <source>
        <dbReference type="SAM" id="Phobius"/>
    </source>
</evidence>
<dbReference type="AlphaFoldDB" id="A0A1G2PP46"/>
<sequence>MLALHDNERVHGAYRKTWVVFATSGALALLFALAPLVLLVLTPVLSLPAAPVSAPLVTLVLMLWWWGVWTGAFFAFVNYYLDVFVITSERVIRIEQHGPFSRTIAELRLERVQDVTVEQHGILPTLLHYGNVRVQTAGEATAFVFRAIPHPIKVKEVVMEAHREALMRGPGPHAT</sequence>
<name>A0A1G2PP46_TERXR</name>
<feature type="transmembrane region" description="Helical" evidence="1">
    <location>
        <begin position="61"/>
        <end position="81"/>
    </location>
</feature>
<evidence type="ECO:0000259" key="2">
    <source>
        <dbReference type="Pfam" id="PF03703"/>
    </source>
</evidence>
<keyword evidence="1" id="KW-1133">Transmembrane helix</keyword>
<dbReference type="PANTHER" id="PTHR37938:SF1">
    <property type="entry name" value="BLL0215 PROTEIN"/>
    <property type="match status" value="1"/>
</dbReference>
<dbReference type="Pfam" id="PF03703">
    <property type="entry name" value="bPH_2"/>
    <property type="match status" value="1"/>
</dbReference>
<comment type="caution">
    <text evidence="3">The sequence shown here is derived from an EMBL/GenBank/DDBJ whole genome shotgun (WGS) entry which is preliminary data.</text>
</comment>
<proteinExistence type="predicted"/>
<protein>
    <recommendedName>
        <fullName evidence="2">YdbS-like PH domain-containing protein</fullName>
    </recommendedName>
</protein>